<comment type="subcellular location">
    <subcellularLocation>
        <location evidence="8">Cell membrane</location>
        <topology evidence="8">Peripheral membrane protein</topology>
    </subcellularLocation>
    <subcellularLocation>
        <location evidence="1">Membrane</location>
    </subcellularLocation>
</comment>
<dbReference type="STRING" id="1029756.W911_02355"/>
<dbReference type="GO" id="GO:0046933">
    <property type="term" value="F:proton-transporting ATP synthase activity, rotational mechanism"/>
    <property type="evidence" value="ECO:0007669"/>
    <property type="project" value="UniProtKB-UniRule"/>
</dbReference>
<dbReference type="Gene3D" id="1.10.520.20">
    <property type="entry name" value="N-terminal domain of the delta subunit of the F1F0-ATP synthase"/>
    <property type="match status" value="1"/>
</dbReference>
<dbReference type="NCBIfam" id="NF004406">
    <property type="entry name" value="PRK05758.3-2"/>
    <property type="match status" value="1"/>
</dbReference>
<dbReference type="KEGG" id="hni:W911_02355"/>
<keyword evidence="6 8" id="KW-0139">CF(1)</keyword>
<dbReference type="NCBIfam" id="TIGR01145">
    <property type="entry name" value="ATP_synt_delta"/>
    <property type="match status" value="1"/>
</dbReference>
<keyword evidence="2 8" id="KW-0813">Transport</keyword>
<evidence type="ECO:0000256" key="5">
    <source>
        <dbReference type="ARBA" id="ARBA00023136"/>
    </source>
</evidence>
<comment type="function">
    <text evidence="8">This protein is part of the stalk that links CF(0) to CF(1). It either transmits conformational changes from CF(0) to CF(1) or is implicated in proton conduction.</text>
</comment>
<name>V5SC10_9HYPH</name>
<dbReference type="InterPro" id="IPR000711">
    <property type="entry name" value="ATPase_OSCP/dsu"/>
</dbReference>
<dbReference type="PROSITE" id="PS00389">
    <property type="entry name" value="ATPASE_DELTA"/>
    <property type="match status" value="1"/>
</dbReference>
<dbReference type="HAMAP" id="MF_01416">
    <property type="entry name" value="ATP_synth_delta_bact"/>
    <property type="match status" value="1"/>
</dbReference>
<keyword evidence="10" id="KW-1185">Reference proteome</keyword>
<accession>V5SC10</accession>
<evidence type="ECO:0000256" key="7">
    <source>
        <dbReference type="ARBA" id="ARBA00023310"/>
    </source>
</evidence>
<evidence type="ECO:0000256" key="1">
    <source>
        <dbReference type="ARBA" id="ARBA00004370"/>
    </source>
</evidence>
<dbReference type="RefSeq" id="WP_023785898.1">
    <property type="nucleotide sequence ID" value="NC_022997.1"/>
</dbReference>
<dbReference type="Proteomes" id="UP000018542">
    <property type="component" value="Chromosome"/>
</dbReference>
<dbReference type="PATRIC" id="fig|1029756.8.peg.501"/>
<organism evidence="9 10">
    <name type="scientific">Hyphomicrobium nitrativorans NL23</name>
    <dbReference type="NCBI Taxonomy" id="1029756"/>
    <lineage>
        <taxon>Bacteria</taxon>
        <taxon>Pseudomonadati</taxon>
        <taxon>Pseudomonadota</taxon>
        <taxon>Alphaproteobacteria</taxon>
        <taxon>Hyphomicrobiales</taxon>
        <taxon>Hyphomicrobiaceae</taxon>
        <taxon>Hyphomicrobium</taxon>
    </lineage>
</organism>
<dbReference type="PRINTS" id="PR00125">
    <property type="entry name" value="ATPASEDELTA"/>
</dbReference>
<dbReference type="InterPro" id="IPR026015">
    <property type="entry name" value="ATP_synth_OSCP/delta_N_sf"/>
</dbReference>
<proteinExistence type="inferred from homology"/>
<evidence type="ECO:0000256" key="6">
    <source>
        <dbReference type="ARBA" id="ARBA00023196"/>
    </source>
</evidence>
<sequence>MATEEPIVAGVAGRYAAALFDLAREENTISEVGQDLEKFKQLYDESPELQRLVRSPVIAADDQTRALGAVLDKAGVGGLAKNFFALAARNRRLFAVPDMVRAFQALAAKARGEVTAVVASAQPLTDAQAEALKASLKAAVGKDVTLQTRVDPSLIGGLVVKLGSRMVDSSLKTKLQNLSLSLKGGH</sequence>
<dbReference type="GO" id="GO:0005886">
    <property type="term" value="C:plasma membrane"/>
    <property type="evidence" value="ECO:0007669"/>
    <property type="project" value="UniProtKB-SubCell"/>
</dbReference>
<evidence type="ECO:0000256" key="3">
    <source>
        <dbReference type="ARBA" id="ARBA00022781"/>
    </source>
</evidence>
<evidence type="ECO:0000256" key="2">
    <source>
        <dbReference type="ARBA" id="ARBA00022448"/>
    </source>
</evidence>
<keyword evidence="4 8" id="KW-0406">Ion transport</keyword>
<comment type="similarity">
    <text evidence="8">Belongs to the ATPase delta chain family.</text>
</comment>
<evidence type="ECO:0000313" key="10">
    <source>
        <dbReference type="Proteomes" id="UP000018542"/>
    </source>
</evidence>
<keyword evidence="5 8" id="KW-0472">Membrane</keyword>
<dbReference type="NCBIfam" id="NF004402">
    <property type="entry name" value="PRK05758.2-2"/>
    <property type="match status" value="1"/>
</dbReference>
<dbReference type="HOGENOM" id="CLU_085114_0_1_5"/>
<keyword evidence="8" id="KW-1003">Cell membrane</keyword>
<comment type="function">
    <text evidence="8">F(1)F(0) ATP synthase produces ATP from ADP in the presence of a proton or sodium gradient. F-type ATPases consist of two structural domains, F(1) containing the extramembraneous catalytic core and F(0) containing the membrane proton channel, linked together by a central stalk and a peripheral stalk. During catalysis, ATP synthesis in the catalytic domain of F(1) is coupled via a rotary mechanism of the central stalk subunits to proton translocation.</text>
</comment>
<reference evidence="9 10" key="1">
    <citation type="journal article" date="2014" name="Genome Announc.">
        <title>Complete Genome Sequence of Hyphomicrobium nitrativorans Strain NL23, a Denitrifying Bacterium Isolated from Biofilm of a Methanol-Fed Denitrification System Treating Seawater at the Montreal Biodome.</title>
        <authorList>
            <person name="Martineau C."/>
            <person name="Villeneuve C."/>
            <person name="Mauffrey F."/>
            <person name="Villemur R."/>
        </authorList>
    </citation>
    <scope>NUCLEOTIDE SEQUENCE [LARGE SCALE GENOMIC DNA]</scope>
    <source>
        <strain evidence="9">NL23</strain>
    </source>
</reference>
<dbReference type="InterPro" id="IPR020781">
    <property type="entry name" value="ATPase_OSCP/d_CS"/>
</dbReference>
<evidence type="ECO:0000313" key="9">
    <source>
        <dbReference type="EMBL" id="AHB47509.1"/>
    </source>
</evidence>
<dbReference type="EMBL" id="CP006912">
    <property type="protein sequence ID" value="AHB47509.1"/>
    <property type="molecule type" value="Genomic_DNA"/>
</dbReference>
<evidence type="ECO:0000256" key="8">
    <source>
        <dbReference type="HAMAP-Rule" id="MF_01416"/>
    </source>
</evidence>
<dbReference type="GO" id="GO:0045259">
    <property type="term" value="C:proton-transporting ATP synthase complex"/>
    <property type="evidence" value="ECO:0007669"/>
    <property type="project" value="UniProtKB-KW"/>
</dbReference>
<dbReference type="AlphaFoldDB" id="V5SC10"/>
<protein>
    <recommendedName>
        <fullName evidence="8">ATP synthase subunit delta</fullName>
    </recommendedName>
    <alternativeName>
        <fullName evidence="8">ATP synthase F(1) sector subunit delta</fullName>
    </alternativeName>
    <alternativeName>
        <fullName evidence="8">F-type ATPase subunit delta</fullName>
        <shortName evidence="8">F-ATPase subunit delta</shortName>
    </alternativeName>
</protein>
<keyword evidence="3 8" id="KW-0375">Hydrogen ion transport</keyword>
<gene>
    <name evidence="8" type="primary">atpH</name>
    <name evidence="9" type="ORF">W911_02355</name>
</gene>
<dbReference type="OrthoDB" id="9796185at2"/>
<dbReference type="Pfam" id="PF00213">
    <property type="entry name" value="OSCP"/>
    <property type="match status" value="1"/>
</dbReference>
<dbReference type="PANTHER" id="PTHR11910">
    <property type="entry name" value="ATP SYNTHASE DELTA CHAIN"/>
    <property type="match status" value="1"/>
</dbReference>
<dbReference type="SUPFAM" id="SSF47928">
    <property type="entry name" value="N-terminal domain of the delta subunit of the F1F0-ATP synthase"/>
    <property type="match status" value="1"/>
</dbReference>
<evidence type="ECO:0000256" key="4">
    <source>
        <dbReference type="ARBA" id="ARBA00023065"/>
    </source>
</evidence>
<keyword evidence="7 8" id="KW-0066">ATP synthesis</keyword>